<dbReference type="GO" id="GO:0004252">
    <property type="term" value="F:serine-type endopeptidase activity"/>
    <property type="evidence" value="ECO:0007669"/>
    <property type="project" value="InterPro"/>
</dbReference>
<sequence>MKKILTIILFSAIGGVFTLGAYKLFVEKPQIVIEKTEKPLLTTVPTNFTSAISASIENTDFTVAAEKSLNSVVHVKNTSFKTILDPYAEFFYGQGNGIKKYSQIGMGSGVIISSDGYIVTNNHVIKNATEIEVTLNNKKVYKAKLIGTDPMNDIALLKVDAKNLPYITFGDSNSLKVGEWVLAVGNPYNLTSTVTAGIVSAKGRDLDGNKNIDSFIQTDAAVNPGNSGGALVNTRGELIGINTAISSRTGSFIGYSFAVPSNIAKKVVEDIMEYGNVQKAMLGVYGGELNNEAAKNLDINYTEGYYISGVTDNSGAKKAGLKAKDIIIRLDNVKISTFADLKGFLRTKRPNDVVAVTFLRDGVEKTVNVSLTKNLKETVSTLGLTLKNLNKSELKKLDISNGVKIEAISNRELSHYGVKKGYVIISINNENVTSVDEVSDLIENRQNGEVLRIEMLNLNGELERYIFR</sequence>
<dbReference type="SUPFAM" id="SSF50156">
    <property type="entry name" value="PDZ domain-like"/>
    <property type="match status" value="2"/>
</dbReference>
<dbReference type="Gene3D" id="2.40.10.120">
    <property type="match status" value="1"/>
</dbReference>
<dbReference type="Pfam" id="PF13180">
    <property type="entry name" value="PDZ_2"/>
    <property type="match status" value="1"/>
</dbReference>
<evidence type="ECO:0000313" key="8">
    <source>
        <dbReference type="EMBL" id="VAW25315.1"/>
    </source>
</evidence>
<name>A0A3B0U360_9ZZZZ</name>
<dbReference type="InterPro" id="IPR036034">
    <property type="entry name" value="PDZ_sf"/>
</dbReference>
<protein>
    <submittedName>
        <fullName evidence="8">Serine protease</fullName>
    </submittedName>
</protein>
<dbReference type="EMBL" id="UOER01000361">
    <property type="protein sequence ID" value="VAW25315.1"/>
    <property type="molecule type" value="Genomic_DNA"/>
</dbReference>
<evidence type="ECO:0000256" key="6">
    <source>
        <dbReference type="ARBA" id="ARBA00022825"/>
    </source>
</evidence>
<proteinExistence type="inferred from homology"/>
<gene>
    <name evidence="8" type="ORF">MNBD_BACTEROID04-544</name>
</gene>
<evidence type="ECO:0000256" key="4">
    <source>
        <dbReference type="ARBA" id="ARBA00022737"/>
    </source>
</evidence>
<dbReference type="PRINTS" id="PR00834">
    <property type="entry name" value="PROTEASES2C"/>
</dbReference>
<evidence type="ECO:0000259" key="7">
    <source>
        <dbReference type="PROSITE" id="PS50106"/>
    </source>
</evidence>
<comment type="similarity">
    <text evidence="1">Belongs to the peptidase S1C family.</text>
</comment>
<dbReference type="PROSITE" id="PS50106">
    <property type="entry name" value="PDZ"/>
    <property type="match status" value="1"/>
</dbReference>
<accession>A0A3B0U360</accession>
<evidence type="ECO:0000256" key="1">
    <source>
        <dbReference type="ARBA" id="ARBA00010541"/>
    </source>
</evidence>
<dbReference type="NCBIfam" id="TIGR02037">
    <property type="entry name" value="degP_htrA_DO"/>
    <property type="match status" value="1"/>
</dbReference>
<keyword evidence="2 8" id="KW-0645">Protease</keyword>
<organism evidence="8">
    <name type="scientific">hydrothermal vent metagenome</name>
    <dbReference type="NCBI Taxonomy" id="652676"/>
    <lineage>
        <taxon>unclassified sequences</taxon>
        <taxon>metagenomes</taxon>
        <taxon>ecological metagenomes</taxon>
    </lineage>
</organism>
<feature type="domain" description="PDZ" evidence="7">
    <location>
        <begin position="368"/>
        <end position="457"/>
    </location>
</feature>
<dbReference type="GO" id="GO:0042597">
    <property type="term" value="C:periplasmic space"/>
    <property type="evidence" value="ECO:0007669"/>
    <property type="project" value="TreeGrafter"/>
</dbReference>
<keyword evidence="5" id="KW-0378">Hydrolase</keyword>
<dbReference type="GO" id="GO:0006515">
    <property type="term" value="P:protein quality control for misfolded or incompletely synthesized proteins"/>
    <property type="evidence" value="ECO:0007669"/>
    <property type="project" value="TreeGrafter"/>
</dbReference>
<dbReference type="InterPro" id="IPR009003">
    <property type="entry name" value="Peptidase_S1_PA"/>
</dbReference>
<dbReference type="AlphaFoldDB" id="A0A3B0U360"/>
<evidence type="ECO:0000256" key="3">
    <source>
        <dbReference type="ARBA" id="ARBA00022729"/>
    </source>
</evidence>
<reference evidence="8" key="1">
    <citation type="submission" date="2018-06" db="EMBL/GenBank/DDBJ databases">
        <authorList>
            <person name="Zhirakovskaya E."/>
        </authorList>
    </citation>
    <scope>NUCLEOTIDE SEQUENCE</scope>
</reference>
<evidence type="ECO:0000256" key="2">
    <source>
        <dbReference type="ARBA" id="ARBA00022670"/>
    </source>
</evidence>
<dbReference type="InterPro" id="IPR001940">
    <property type="entry name" value="Peptidase_S1C"/>
</dbReference>
<dbReference type="PANTHER" id="PTHR22939:SF129">
    <property type="entry name" value="SERINE PROTEASE HTRA2, MITOCHONDRIAL"/>
    <property type="match status" value="1"/>
</dbReference>
<keyword evidence="3" id="KW-0732">Signal</keyword>
<keyword evidence="4" id="KW-0677">Repeat</keyword>
<keyword evidence="6" id="KW-0720">Serine protease</keyword>
<dbReference type="Pfam" id="PF13365">
    <property type="entry name" value="Trypsin_2"/>
    <property type="match status" value="1"/>
</dbReference>
<dbReference type="SMART" id="SM00228">
    <property type="entry name" value="PDZ"/>
    <property type="match status" value="2"/>
</dbReference>
<dbReference type="PANTHER" id="PTHR22939">
    <property type="entry name" value="SERINE PROTEASE FAMILY S1C HTRA-RELATED"/>
    <property type="match status" value="1"/>
</dbReference>
<dbReference type="SUPFAM" id="SSF50494">
    <property type="entry name" value="Trypsin-like serine proteases"/>
    <property type="match status" value="1"/>
</dbReference>
<evidence type="ECO:0000256" key="5">
    <source>
        <dbReference type="ARBA" id="ARBA00022801"/>
    </source>
</evidence>
<dbReference type="InterPro" id="IPR011782">
    <property type="entry name" value="Pept_S1C_Do"/>
</dbReference>
<dbReference type="InterPro" id="IPR001478">
    <property type="entry name" value="PDZ"/>
</dbReference>
<dbReference type="Gene3D" id="2.30.42.10">
    <property type="match status" value="2"/>
</dbReference>